<dbReference type="GO" id="GO:0005776">
    <property type="term" value="C:autophagosome"/>
    <property type="evidence" value="ECO:0007669"/>
    <property type="project" value="TreeGrafter"/>
</dbReference>
<feature type="transmembrane region" description="Helical" evidence="19">
    <location>
        <begin position="450"/>
        <end position="469"/>
    </location>
</feature>
<evidence type="ECO:0000256" key="9">
    <source>
        <dbReference type="ARBA" id="ARBA00022989"/>
    </source>
</evidence>
<feature type="transmembrane region" description="Helical" evidence="19">
    <location>
        <begin position="235"/>
        <end position="255"/>
    </location>
</feature>
<dbReference type="PANTHER" id="PTHR13038:SF10">
    <property type="entry name" value="AUTOPHAGY-RELATED PROTEIN 9"/>
    <property type="match status" value="1"/>
</dbReference>
<evidence type="ECO:0000256" key="4">
    <source>
        <dbReference type="ARBA" id="ARBA00004653"/>
    </source>
</evidence>
<keyword evidence="10 19" id="KW-0072">Autophagy</keyword>
<dbReference type="GO" id="GO:0034727">
    <property type="term" value="P:piecemeal microautophagy of the nucleus"/>
    <property type="evidence" value="ECO:0007669"/>
    <property type="project" value="TreeGrafter"/>
</dbReference>
<comment type="catalytic activity">
    <reaction evidence="15">
        <text>a 1,2-diacyl-sn-glycero-3-phospho-L-serine(in) = a 1,2-diacyl-sn-glycero-3-phospho-L-serine(out)</text>
        <dbReference type="Rhea" id="RHEA:38663"/>
        <dbReference type="ChEBI" id="CHEBI:57262"/>
    </reaction>
</comment>
<keyword evidence="22" id="KW-1185">Reference proteome</keyword>
<feature type="compositionally biased region" description="Basic and acidic residues" evidence="20">
    <location>
        <begin position="44"/>
        <end position="53"/>
    </location>
</feature>
<feature type="compositionally biased region" description="Basic and acidic residues" evidence="20">
    <location>
        <begin position="841"/>
        <end position="851"/>
    </location>
</feature>
<feature type="region of interest" description="Disordered" evidence="20">
    <location>
        <begin position="691"/>
        <end position="710"/>
    </location>
</feature>
<comment type="similarity">
    <text evidence="5 19">Belongs to the ATG9 family.</text>
</comment>
<keyword evidence="13 19" id="KW-0472">Membrane</keyword>
<feature type="transmembrane region" description="Helical" evidence="19">
    <location>
        <begin position="276"/>
        <end position="296"/>
    </location>
</feature>
<feature type="region of interest" description="Disordered" evidence="20">
    <location>
        <begin position="764"/>
        <end position="789"/>
    </location>
</feature>
<evidence type="ECO:0000313" key="21">
    <source>
        <dbReference type="EMBL" id="KAF2746933.1"/>
    </source>
</evidence>
<keyword evidence="12 19" id="KW-0445">Lipid transport</keyword>
<proteinExistence type="inferred from homology"/>
<evidence type="ECO:0000256" key="17">
    <source>
        <dbReference type="ARBA" id="ARBA00024621"/>
    </source>
</evidence>
<dbReference type="GO" id="GO:0061709">
    <property type="term" value="P:reticulophagy"/>
    <property type="evidence" value="ECO:0007669"/>
    <property type="project" value="TreeGrafter"/>
</dbReference>
<dbReference type="GO" id="GO:0034045">
    <property type="term" value="C:phagophore assembly site membrane"/>
    <property type="evidence" value="ECO:0007669"/>
    <property type="project" value="UniProtKB-SubCell"/>
</dbReference>
<feature type="transmembrane region" description="Helical" evidence="19">
    <location>
        <begin position="536"/>
        <end position="557"/>
    </location>
</feature>
<dbReference type="Proteomes" id="UP000799440">
    <property type="component" value="Unassembled WGS sequence"/>
</dbReference>
<protein>
    <recommendedName>
        <fullName evidence="6 19">Autophagy-related protein 9</fullName>
    </recommendedName>
</protein>
<evidence type="ECO:0000256" key="14">
    <source>
        <dbReference type="ARBA" id="ARBA00023329"/>
    </source>
</evidence>
<dbReference type="GO" id="GO:0000422">
    <property type="term" value="P:autophagy of mitochondrion"/>
    <property type="evidence" value="ECO:0007669"/>
    <property type="project" value="TreeGrafter"/>
</dbReference>
<evidence type="ECO:0000256" key="3">
    <source>
        <dbReference type="ARBA" id="ARBA00004511"/>
    </source>
</evidence>
<dbReference type="GO" id="GO:0030659">
    <property type="term" value="C:cytoplasmic vesicle membrane"/>
    <property type="evidence" value="ECO:0007669"/>
    <property type="project" value="UniProtKB-SubCell"/>
</dbReference>
<evidence type="ECO:0000256" key="5">
    <source>
        <dbReference type="ARBA" id="ARBA00006185"/>
    </source>
</evidence>
<comment type="subcellular location">
    <subcellularLocation>
        <location evidence="1">Cytoplasmic vesicle membrane</location>
        <topology evidence="1">Multi-pass membrane protein</topology>
    </subcellularLocation>
    <subcellularLocation>
        <location evidence="2">Endoplasmic reticulum membrane</location>
        <topology evidence="2">Multi-pass membrane protein</topology>
    </subcellularLocation>
    <subcellularLocation>
        <location evidence="4">Golgi apparatus membrane</location>
        <topology evidence="4">Multi-pass membrane protein</topology>
    </subcellularLocation>
    <subcellularLocation>
        <location evidence="3 19">Preautophagosomal structure membrane</location>
        <topology evidence="3 19">Multi-pass membrane protein</topology>
    </subcellularLocation>
</comment>
<accession>A0A6A6VA13</accession>
<evidence type="ECO:0000256" key="12">
    <source>
        <dbReference type="ARBA" id="ARBA00023055"/>
    </source>
</evidence>
<dbReference type="OrthoDB" id="2020634at2759"/>
<evidence type="ECO:0000256" key="2">
    <source>
        <dbReference type="ARBA" id="ARBA00004477"/>
    </source>
</evidence>
<dbReference type="GO" id="GO:0005789">
    <property type="term" value="C:endoplasmic reticulum membrane"/>
    <property type="evidence" value="ECO:0007669"/>
    <property type="project" value="UniProtKB-SubCell"/>
</dbReference>
<feature type="region of interest" description="Disordered" evidence="20">
    <location>
        <begin position="44"/>
        <end position="144"/>
    </location>
</feature>
<evidence type="ECO:0000256" key="1">
    <source>
        <dbReference type="ARBA" id="ARBA00004439"/>
    </source>
</evidence>
<sequence>MTSNLFSKILPSASDDHFETAGLLQRGSRRSSYTDDAALRDIDEENFDARFEPQDVENLLADEASSYGMPESVALPGSRPKANTPPHSLPPTRPEPNRAATFDEDDDVPESLMLEGSIQPPRNDTRTSRPDELPPPVPGPSTRHAQAQWETTRQHQRLYEDGHAPPQPTRWGALSRNMHMSLDPKERALWRWVNVSDMDQFLAEVYHYFDGKGMYSILLQRCLSLLQVCRSILTAFSRLMFVVGFVTFLSWCIDYSRLPQSHKMSEVLVPKCAKRIHGLWILTLWVFIMFCLYSFVNLVLEVPRLKAMHDFYHHLLEIPDRDIQMIEWKHVVGRIMALRDQNFATAPNLSAASRKLLDVKSRQRLDAVDIASRLMRQDNYLISLFNKDILDVTIPVPFLGKRYIFSETTRWHVSLAVMDYVFSGPGRSFNRRFLRVKHRRDLVTKLQSRFLIVGLMSIVYAPFTVFWFLTTHLFRYFTEYHRDLSQLGARDWTPFALWKFREFNELPHLFKRRKNMAYPYANAYLAQFPKNKTEQLSAFVAFIVGAFAFVLFCITLLDSELFLNFEVTPGKTALFWIGVLTAVYAAARSNGPQDDQVPDPIFYLKHVIHYTHYEPASWKDKLHTDEVRGEFAQLYQPKILIFAEEILSMVITPYLLLCRLPACSERIVDFFREFSIEVDGLGVVCSHSVFPSTKGPEAAASPSRPHDAGLREDYLKTKDDKMLKSYYGFLNDYASNGKSRSPGQGLFHPPPQFPDTFGLMSFAGHGGEASVRTTGRDPLGRQALQHRTARLAQSRLREDPYNSALLDPPHQPAVPGIRSSTHRAPNARYQSPLNPTSDRPGLSRESSRVEEESVLGDSWRTGRLAEVDEEDEETAAKEAGKVNVLKLMQQYSKGQVDRHGAGLGL</sequence>
<evidence type="ECO:0000256" key="18">
    <source>
        <dbReference type="ARBA" id="ARBA00024631"/>
    </source>
</evidence>
<dbReference type="GO" id="GO:0034497">
    <property type="term" value="P:protein localization to phagophore assembly site"/>
    <property type="evidence" value="ECO:0007669"/>
    <property type="project" value="TreeGrafter"/>
</dbReference>
<evidence type="ECO:0000313" key="22">
    <source>
        <dbReference type="Proteomes" id="UP000799440"/>
    </source>
</evidence>
<name>A0A6A6VA13_9PLEO</name>
<keyword evidence="8 19" id="KW-0812">Transmembrane</keyword>
<dbReference type="AlphaFoldDB" id="A0A6A6VA13"/>
<evidence type="ECO:0000256" key="20">
    <source>
        <dbReference type="SAM" id="MobiDB-lite"/>
    </source>
</evidence>
<keyword evidence="9 19" id="KW-1133">Transmembrane helix</keyword>
<comment type="caution">
    <text evidence="19">Lacks conserved residue(s) required for the propagation of feature annotation.</text>
</comment>
<feature type="compositionally biased region" description="Basic and acidic residues" evidence="20">
    <location>
        <begin position="123"/>
        <end position="132"/>
    </location>
</feature>
<dbReference type="Pfam" id="PF04109">
    <property type="entry name" value="ATG9"/>
    <property type="match status" value="1"/>
</dbReference>
<keyword evidence="7 19" id="KW-0813">Transport</keyword>
<evidence type="ECO:0000256" key="19">
    <source>
        <dbReference type="RuleBase" id="RU364027"/>
    </source>
</evidence>
<dbReference type="GO" id="GO:0000139">
    <property type="term" value="C:Golgi membrane"/>
    <property type="evidence" value="ECO:0007669"/>
    <property type="project" value="UniProtKB-SubCell"/>
</dbReference>
<dbReference type="InterPro" id="IPR007241">
    <property type="entry name" value="Autophagy-rel_prot_9"/>
</dbReference>
<comment type="catalytic activity">
    <reaction evidence="17">
        <text>a 1,2-diacyl-sn-glycero-3-phospho-(1D-myo-inositol-3-phosphate)(in) = a 1,2-diacyl-sn-glycero-3-phospho-(1D-myo-inositol-3-phosphate)(out)</text>
        <dbReference type="Rhea" id="RHEA:67920"/>
        <dbReference type="ChEBI" id="CHEBI:58088"/>
    </reaction>
</comment>
<evidence type="ECO:0000256" key="10">
    <source>
        <dbReference type="ARBA" id="ARBA00023006"/>
    </source>
</evidence>
<feature type="compositionally biased region" description="Polar residues" evidence="20">
    <location>
        <begin position="818"/>
        <end position="837"/>
    </location>
</feature>
<keyword evidence="11" id="KW-0333">Golgi apparatus</keyword>
<dbReference type="PANTHER" id="PTHR13038">
    <property type="entry name" value="APG9 AUTOPHAGY 9"/>
    <property type="match status" value="1"/>
</dbReference>
<evidence type="ECO:0000256" key="15">
    <source>
        <dbReference type="ARBA" id="ARBA00024479"/>
    </source>
</evidence>
<comment type="catalytic activity">
    <reaction evidence="16">
        <text>a 1,2-diacyl-sn-glycero-3-phosphoethanolamine(in) = a 1,2-diacyl-sn-glycero-3-phosphoethanolamine(out)</text>
        <dbReference type="Rhea" id="RHEA:38895"/>
        <dbReference type="ChEBI" id="CHEBI:64612"/>
    </reaction>
</comment>
<evidence type="ECO:0000256" key="6">
    <source>
        <dbReference type="ARBA" id="ARBA00018074"/>
    </source>
</evidence>
<reference evidence="21" key="1">
    <citation type="journal article" date="2020" name="Stud. Mycol.">
        <title>101 Dothideomycetes genomes: a test case for predicting lifestyles and emergence of pathogens.</title>
        <authorList>
            <person name="Haridas S."/>
            <person name="Albert R."/>
            <person name="Binder M."/>
            <person name="Bloem J."/>
            <person name="Labutti K."/>
            <person name="Salamov A."/>
            <person name="Andreopoulos B."/>
            <person name="Baker S."/>
            <person name="Barry K."/>
            <person name="Bills G."/>
            <person name="Bluhm B."/>
            <person name="Cannon C."/>
            <person name="Castanera R."/>
            <person name="Culley D."/>
            <person name="Daum C."/>
            <person name="Ezra D."/>
            <person name="Gonzalez J."/>
            <person name="Henrissat B."/>
            <person name="Kuo A."/>
            <person name="Liang C."/>
            <person name="Lipzen A."/>
            <person name="Lutzoni F."/>
            <person name="Magnuson J."/>
            <person name="Mondo S."/>
            <person name="Nolan M."/>
            <person name="Ohm R."/>
            <person name="Pangilinan J."/>
            <person name="Park H.-J."/>
            <person name="Ramirez L."/>
            <person name="Alfaro M."/>
            <person name="Sun H."/>
            <person name="Tritt A."/>
            <person name="Yoshinaga Y."/>
            <person name="Zwiers L.-H."/>
            <person name="Turgeon B."/>
            <person name="Goodwin S."/>
            <person name="Spatafora J."/>
            <person name="Crous P."/>
            <person name="Grigoriev I."/>
        </authorList>
    </citation>
    <scope>NUCLEOTIDE SEQUENCE</scope>
    <source>
        <strain evidence="21">CBS 119925</strain>
    </source>
</reference>
<keyword evidence="14" id="KW-0968">Cytoplasmic vesicle</keyword>
<evidence type="ECO:0000256" key="8">
    <source>
        <dbReference type="ARBA" id="ARBA00022692"/>
    </source>
</evidence>
<comment type="function">
    <text evidence="19">Phospholipid scramblase involved in autophagy. Cycles between the preautophagosomal structure/phagophore assembly site (PAS) and the cytoplasmic vesicle pool and supplies membrane for the growing autophagosome. Lipid scramblase activity plays a key role in preautophagosomal structure/phagophore assembly by distributing the phospholipids that arrive through ATG2 from the cytoplasmic to the luminal leaflet of the bilayer, thereby driving autophagosomal membrane expansion.</text>
</comment>
<gene>
    <name evidence="21" type="ORF">M011DRAFT_403692</name>
</gene>
<evidence type="ECO:0000256" key="16">
    <source>
        <dbReference type="ARBA" id="ARBA00024615"/>
    </source>
</evidence>
<organism evidence="21 22">
    <name type="scientific">Sporormia fimetaria CBS 119925</name>
    <dbReference type="NCBI Taxonomy" id="1340428"/>
    <lineage>
        <taxon>Eukaryota</taxon>
        <taxon>Fungi</taxon>
        <taxon>Dikarya</taxon>
        <taxon>Ascomycota</taxon>
        <taxon>Pezizomycotina</taxon>
        <taxon>Dothideomycetes</taxon>
        <taxon>Pleosporomycetidae</taxon>
        <taxon>Pleosporales</taxon>
        <taxon>Sporormiaceae</taxon>
        <taxon>Sporormia</taxon>
    </lineage>
</organism>
<dbReference type="EMBL" id="MU006575">
    <property type="protein sequence ID" value="KAF2746933.1"/>
    <property type="molecule type" value="Genomic_DNA"/>
</dbReference>
<evidence type="ECO:0000256" key="13">
    <source>
        <dbReference type="ARBA" id="ARBA00023136"/>
    </source>
</evidence>
<comment type="catalytic activity">
    <reaction evidence="18">
        <text>a 1,2-diacyl-sn-glycero-3-phosphocholine(in) = a 1,2-diacyl-sn-glycero-3-phosphocholine(out)</text>
        <dbReference type="Rhea" id="RHEA:38571"/>
        <dbReference type="ChEBI" id="CHEBI:57643"/>
    </reaction>
</comment>
<evidence type="ECO:0000256" key="11">
    <source>
        <dbReference type="ARBA" id="ARBA00023034"/>
    </source>
</evidence>
<evidence type="ECO:0000256" key="7">
    <source>
        <dbReference type="ARBA" id="ARBA00022448"/>
    </source>
</evidence>
<dbReference type="GO" id="GO:0006869">
    <property type="term" value="P:lipid transport"/>
    <property type="evidence" value="ECO:0007669"/>
    <property type="project" value="UniProtKB-KW"/>
</dbReference>
<feature type="region of interest" description="Disordered" evidence="20">
    <location>
        <begin position="801"/>
        <end position="876"/>
    </location>
</feature>